<feature type="compositionally biased region" description="Basic residues" evidence="1">
    <location>
        <begin position="55"/>
        <end position="74"/>
    </location>
</feature>
<accession>A0A0A9FXZ9</accession>
<feature type="compositionally biased region" description="Pro residues" evidence="1">
    <location>
        <begin position="29"/>
        <end position="44"/>
    </location>
</feature>
<feature type="compositionally biased region" description="Polar residues" evidence="1">
    <location>
        <begin position="1"/>
        <end position="12"/>
    </location>
</feature>
<reference evidence="2" key="1">
    <citation type="submission" date="2014-09" db="EMBL/GenBank/DDBJ databases">
        <authorList>
            <person name="Magalhaes I.L.F."/>
            <person name="Oliveira U."/>
            <person name="Santos F.R."/>
            <person name="Vidigal T.H.D.A."/>
            <person name="Brescovit A.D."/>
            <person name="Santos A.J."/>
        </authorList>
    </citation>
    <scope>NUCLEOTIDE SEQUENCE</scope>
    <source>
        <tissue evidence="2">Shoot tissue taken approximately 20 cm above the soil surface</tissue>
    </source>
</reference>
<dbReference type="EMBL" id="GBRH01184638">
    <property type="protein sequence ID" value="JAE13258.1"/>
    <property type="molecule type" value="Transcribed_RNA"/>
</dbReference>
<evidence type="ECO:0000313" key="2">
    <source>
        <dbReference type="EMBL" id="JAE13258.1"/>
    </source>
</evidence>
<sequence>MPQRGTASSAPTRPTRRGQLPLGPRTQPASPPELTPLLWPPPPLTASGAGPARWTRARRRPQRRRRRSRGRAGP</sequence>
<organism evidence="2">
    <name type="scientific">Arundo donax</name>
    <name type="common">Giant reed</name>
    <name type="synonym">Donax arundinaceus</name>
    <dbReference type="NCBI Taxonomy" id="35708"/>
    <lineage>
        <taxon>Eukaryota</taxon>
        <taxon>Viridiplantae</taxon>
        <taxon>Streptophyta</taxon>
        <taxon>Embryophyta</taxon>
        <taxon>Tracheophyta</taxon>
        <taxon>Spermatophyta</taxon>
        <taxon>Magnoliopsida</taxon>
        <taxon>Liliopsida</taxon>
        <taxon>Poales</taxon>
        <taxon>Poaceae</taxon>
        <taxon>PACMAD clade</taxon>
        <taxon>Arundinoideae</taxon>
        <taxon>Arundineae</taxon>
        <taxon>Arundo</taxon>
    </lineage>
</organism>
<proteinExistence type="predicted"/>
<evidence type="ECO:0000256" key="1">
    <source>
        <dbReference type="SAM" id="MobiDB-lite"/>
    </source>
</evidence>
<reference evidence="2" key="2">
    <citation type="journal article" date="2015" name="Data Brief">
        <title>Shoot transcriptome of the giant reed, Arundo donax.</title>
        <authorList>
            <person name="Barrero R.A."/>
            <person name="Guerrero F.D."/>
            <person name="Moolhuijzen P."/>
            <person name="Goolsby J.A."/>
            <person name="Tidwell J."/>
            <person name="Bellgard S.E."/>
            <person name="Bellgard M.I."/>
        </authorList>
    </citation>
    <scope>NUCLEOTIDE SEQUENCE</scope>
    <source>
        <tissue evidence="2">Shoot tissue taken approximately 20 cm above the soil surface</tissue>
    </source>
</reference>
<name>A0A0A9FXZ9_ARUDO</name>
<protein>
    <submittedName>
        <fullName evidence="2">Uncharacterized protein</fullName>
    </submittedName>
</protein>
<dbReference type="AlphaFoldDB" id="A0A0A9FXZ9"/>
<feature type="region of interest" description="Disordered" evidence="1">
    <location>
        <begin position="1"/>
        <end position="74"/>
    </location>
</feature>